<evidence type="ECO:0000313" key="2">
    <source>
        <dbReference type="WBParaSite" id="Pan_g23481.t1"/>
    </source>
</evidence>
<keyword evidence="1" id="KW-1185">Reference proteome</keyword>
<dbReference type="Proteomes" id="UP000492821">
    <property type="component" value="Unassembled WGS sequence"/>
</dbReference>
<protein>
    <submittedName>
        <fullName evidence="2">Uncharacterized protein</fullName>
    </submittedName>
</protein>
<dbReference type="AlphaFoldDB" id="A0A7E4ZXM7"/>
<reference evidence="2" key="2">
    <citation type="submission" date="2020-10" db="UniProtKB">
        <authorList>
            <consortium name="WormBaseParasite"/>
        </authorList>
    </citation>
    <scope>IDENTIFICATION</scope>
</reference>
<name>A0A7E4ZXM7_PANRE</name>
<sequence>MVRGDPYHAQPLPAKPAYGPAIVSPPSILMIRIPVRIVVVVRHAYDLSHPSPQAILLTDVVNGHPPIGQSASKQRSVPVFLALCQQLPQESENCIVGPHHNGSLRELGSSCDETFDEALWVNHDCVGDGWMNGAS</sequence>
<evidence type="ECO:0000313" key="1">
    <source>
        <dbReference type="Proteomes" id="UP000492821"/>
    </source>
</evidence>
<organism evidence="1 2">
    <name type="scientific">Panagrellus redivivus</name>
    <name type="common">Microworm</name>
    <dbReference type="NCBI Taxonomy" id="6233"/>
    <lineage>
        <taxon>Eukaryota</taxon>
        <taxon>Metazoa</taxon>
        <taxon>Ecdysozoa</taxon>
        <taxon>Nematoda</taxon>
        <taxon>Chromadorea</taxon>
        <taxon>Rhabditida</taxon>
        <taxon>Tylenchina</taxon>
        <taxon>Panagrolaimomorpha</taxon>
        <taxon>Panagrolaimoidea</taxon>
        <taxon>Panagrolaimidae</taxon>
        <taxon>Panagrellus</taxon>
    </lineage>
</organism>
<accession>A0A7E4ZXM7</accession>
<proteinExistence type="predicted"/>
<reference evidence="1" key="1">
    <citation type="journal article" date="2013" name="Genetics">
        <title>The draft genome and transcriptome of Panagrellus redivivus are shaped by the harsh demands of a free-living lifestyle.</title>
        <authorList>
            <person name="Srinivasan J."/>
            <person name="Dillman A.R."/>
            <person name="Macchietto M.G."/>
            <person name="Heikkinen L."/>
            <person name="Lakso M."/>
            <person name="Fracchia K.M."/>
            <person name="Antoshechkin I."/>
            <person name="Mortazavi A."/>
            <person name="Wong G."/>
            <person name="Sternberg P.W."/>
        </authorList>
    </citation>
    <scope>NUCLEOTIDE SEQUENCE [LARGE SCALE GENOMIC DNA]</scope>
    <source>
        <strain evidence="1">MT8872</strain>
    </source>
</reference>
<dbReference type="WBParaSite" id="Pan_g23481.t1">
    <property type="protein sequence ID" value="Pan_g23481.t1"/>
    <property type="gene ID" value="Pan_g23481"/>
</dbReference>